<keyword evidence="10" id="KW-1185">Reference proteome</keyword>
<dbReference type="EMBL" id="LT615367">
    <property type="protein sequence ID" value="SLM63630.1"/>
    <property type="molecule type" value="Genomic_DNA"/>
</dbReference>
<keyword evidence="4 5" id="KW-0131">Cell cycle</keyword>
<sequence>MKLIPDDHWRWYFDAEQARLMLDLANGKVFCSHFPASMLTPDAFSAAAFCVEDAALFFTFQEKCQPLGLTTTETAELVLNALVANRFLKPLMPKSWHFRVYGALDGMPQTGDLVSVMLNERPESAYFMVVEAGDNASLCLLVQEQLVLNGKTLQRADAIKIMHDRLRFYSPHPETLSPRYAFAG</sequence>
<comment type="function">
    <text evidence="5 6">Contributes to the efficiency of the cell division process by stabilizing the polymeric form of the cell division protein FtsZ. Acts by promoting interactions between FtsZ protofilaments and suppressing the GTPase activity of FtsZ.</text>
</comment>
<keyword evidence="2 5" id="KW-0132">Cell division</keyword>
<dbReference type="PIRSF" id="PIRSF010252">
    <property type="entry name" value="ZapC"/>
    <property type="match status" value="1"/>
</dbReference>
<dbReference type="GO" id="GO:0005737">
    <property type="term" value="C:cytoplasm"/>
    <property type="evidence" value="ECO:0007669"/>
    <property type="project" value="UniProtKB-SubCell"/>
</dbReference>
<keyword evidence="3 5" id="KW-0717">Septation</keyword>
<accession>A0A375AC50</accession>
<reference evidence="9 10" key="1">
    <citation type="submission" date="2016-09" db="EMBL/GenBank/DDBJ databases">
        <authorList>
            <person name="Reverchon S."/>
            <person name="Nasser W."/>
            <person name="Leonard S."/>
            <person name="Brochier C."/>
            <person name="Duprey A."/>
        </authorList>
    </citation>
    <scope>NUCLEOTIDE SEQUENCE [LARGE SCALE GENOMIC DNA]</scope>
    <source>
        <strain evidence="9 10">174/2</strain>
    </source>
</reference>
<proteinExistence type="inferred from homology"/>
<name>A0A375AC50_9GAMM</name>
<evidence type="ECO:0000256" key="6">
    <source>
        <dbReference type="PIRNR" id="PIRNR010252"/>
    </source>
</evidence>
<feature type="domain" description="Cell-division protein ZapC N-terminal" evidence="8">
    <location>
        <begin position="3"/>
        <end position="89"/>
    </location>
</feature>
<comment type="subcellular location">
    <subcellularLocation>
        <location evidence="5 6">Cytoplasm</location>
    </subcellularLocation>
</comment>
<dbReference type="GO" id="GO:0043093">
    <property type="term" value="P:FtsZ-dependent cytokinesis"/>
    <property type="evidence" value="ECO:0007669"/>
    <property type="project" value="UniProtKB-UniRule"/>
</dbReference>
<evidence type="ECO:0000313" key="10">
    <source>
        <dbReference type="Proteomes" id="UP000294820"/>
    </source>
</evidence>
<dbReference type="Pfam" id="PF21083">
    <property type="entry name" value="ZapC_N"/>
    <property type="match status" value="1"/>
</dbReference>
<dbReference type="Pfam" id="PF07126">
    <property type="entry name" value="ZapC_C"/>
    <property type="match status" value="1"/>
</dbReference>
<dbReference type="InterPro" id="IPR048372">
    <property type="entry name" value="ZapC_C"/>
</dbReference>
<evidence type="ECO:0000256" key="1">
    <source>
        <dbReference type="ARBA" id="ARBA00022490"/>
    </source>
</evidence>
<dbReference type="HAMAP" id="MF_00906">
    <property type="entry name" value="ZapC"/>
    <property type="match status" value="1"/>
</dbReference>
<protein>
    <recommendedName>
        <fullName evidence="5 6">Cell division protein ZapC</fullName>
    </recommendedName>
</protein>
<dbReference type="InterPro" id="IPR048373">
    <property type="entry name" value="ZapC_N"/>
</dbReference>
<dbReference type="InterPro" id="IPR009809">
    <property type="entry name" value="ZapC"/>
</dbReference>
<evidence type="ECO:0000259" key="8">
    <source>
        <dbReference type="Pfam" id="PF21083"/>
    </source>
</evidence>
<comment type="subunit">
    <text evidence="5">Interacts directly with FtsZ.</text>
</comment>
<dbReference type="AlphaFoldDB" id="A0A375AC50"/>
<gene>
    <name evidence="5 9" type="primary">zapC</name>
    <name evidence="9" type="ORF">DAQ1742_02775</name>
</gene>
<organism evidence="9 10">
    <name type="scientific">Dickeya aquatica</name>
    <dbReference type="NCBI Taxonomy" id="1401087"/>
    <lineage>
        <taxon>Bacteria</taxon>
        <taxon>Pseudomonadati</taxon>
        <taxon>Pseudomonadota</taxon>
        <taxon>Gammaproteobacteria</taxon>
        <taxon>Enterobacterales</taxon>
        <taxon>Pectobacteriaceae</taxon>
        <taxon>Dickeya</taxon>
    </lineage>
</organism>
<dbReference type="KEGG" id="daq:DAQ1742_02775"/>
<dbReference type="GO" id="GO:0000917">
    <property type="term" value="P:division septum assembly"/>
    <property type="evidence" value="ECO:0007669"/>
    <property type="project" value="UniProtKB-KW"/>
</dbReference>
<evidence type="ECO:0000256" key="3">
    <source>
        <dbReference type="ARBA" id="ARBA00023210"/>
    </source>
</evidence>
<evidence type="ECO:0000313" key="9">
    <source>
        <dbReference type="EMBL" id="SLM63630.1"/>
    </source>
</evidence>
<comment type="similarity">
    <text evidence="5 6">Belongs to the ZapC family.</text>
</comment>
<evidence type="ECO:0000256" key="5">
    <source>
        <dbReference type="HAMAP-Rule" id="MF_00906"/>
    </source>
</evidence>
<evidence type="ECO:0000256" key="4">
    <source>
        <dbReference type="ARBA" id="ARBA00023306"/>
    </source>
</evidence>
<evidence type="ECO:0000259" key="7">
    <source>
        <dbReference type="Pfam" id="PF07126"/>
    </source>
</evidence>
<evidence type="ECO:0000256" key="2">
    <source>
        <dbReference type="ARBA" id="ARBA00022618"/>
    </source>
</evidence>
<dbReference type="RefSeq" id="WP_035341239.1">
    <property type="nucleotide sequence ID" value="NZ_LT615367.1"/>
</dbReference>
<feature type="domain" description="Cell-division protein ZapC C-terminal" evidence="7">
    <location>
        <begin position="90"/>
        <end position="168"/>
    </location>
</feature>
<keyword evidence="1 5" id="KW-0963">Cytoplasm</keyword>
<dbReference type="Proteomes" id="UP000294820">
    <property type="component" value="Chromosome 1"/>
</dbReference>